<dbReference type="PANTHER" id="PTHR10846">
    <property type="entry name" value="SODIUM/POTASSIUM/CALCIUM EXCHANGER"/>
    <property type="match status" value="1"/>
</dbReference>
<proteinExistence type="predicted"/>
<dbReference type="InterPro" id="IPR004837">
    <property type="entry name" value="NaCa_Exmemb"/>
</dbReference>
<evidence type="ECO:0000256" key="4">
    <source>
        <dbReference type="ARBA" id="ARBA00023136"/>
    </source>
</evidence>
<sequence length="330" mass="34887">MSLVIVLVAGMVLIVLSADYFTNGVEWLGYRLGLGEGVSGSLLAALGTALPETLVPLMAFIAGGIRGGQAHQGIGLGAILGAPFMLSTLGFSVIGVGVWLSGQRRQGLAVSKEAMLADLRFFLLAFGLVIITAWLPEQFHVLVALVLVGGYGYHAWQLVKQGRGAAPESAPDQPLHFHPRSQPSTVMVALQVMVALFGLVVGAHFFVSGLEGATGWVKLSGFLVSVIVTPLATELPEVLNSVIWIRRGKGALAVGNVTGAMAFQASLVPALGIFMTSWRFSLWEMVTAVLAWGAALWTLVRSRDGVLHLAELFAAGLFYLLFILLVAAIL</sequence>
<evidence type="ECO:0000313" key="8">
    <source>
        <dbReference type="Proteomes" id="UP000533476"/>
    </source>
</evidence>
<protein>
    <submittedName>
        <fullName evidence="7">Sodium:calcium antiporter</fullName>
    </submittedName>
</protein>
<reference evidence="7 8" key="1">
    <citation type="submission" date="2020-04" db="EMBL/GenBank/DDBJ databases">
        <authorList>
            <person name="Zhang R."/>
            <person name="Schippers A."/>
        </authorList>
    </citation>
    <scope>NUCLEOTIDE SEQUENCE [LARGE SCALE GENOMIC DNA]</scope>
    <source>
        <strain evidence="7 8">DSM 109850</strain>
    </source>
</reference>
<dbReference type="GO" id="GO:0005262">
    <property type="term" value="F:calcium channel activity"/>
    <property type="evidence" value="ECO:0007669"/>
    <property type="project" value="TreeGrafter"/>
</dbReference>
<dbReference type="GO" id="GO:0006874">
    <property type="term" value="P:intracellular calcium ion homeostasis"/>
    <property type="evidence" value="ECO:0007669"/>
    <property type="project" value="TreeGrafter"/>
</dbReference>
<evidence type="ECO:0000256" key="1">
    <source>
        <dbReference type="ARBA" id="ARBA00004141"/>
    </source>
</evidence>
<dbReference type="RefSeq" id="WP_169097231.1">
    <property type="nucleotide sequence ID" value="NZ_JABBVZ010000010.1"/>
</dbReference>
<evidence type="ECO:0000256" key="5">
    <source>
        <dbReference type="SAM" id="Phobius"/>
    </source>
</evidence>
<feature type="transmembrane region" description="Helical" evidence="5">
    <location>
        <begin position="312"/>
        <end position="329"/>
    </location>
</feature>
<evidence type="ECO:0000256" key="3">
    <source>
        <dbReference type="ARBA" id="ARBA00022989"/>
    </source>
</evidence>
<dbReference type="Proteomes" id="UP000533476">
    <property type="component" value="Unassembled WGS sequence"/>
</dbReference>
<dbReference type="Pfam" id="PF01699">
    <property type="entry name" value="Na_Ca_ex"/>
    <property type="match status" value="2"/>
</dbReference>
<dbReference type="InterPro" id="IPR004481">
    <property type="entry name" value="K/Na/Ca-exchanger"/>
</dbReference>
<keyword evidence="2 5" id="KW-0812">Transmembrane</keyword>
<comment type="caution">
    <text evidence="7">The sequence shown here is derived from an EMBL/GenBank/DDBJ whole genome shotgun (WGS) entry which is preliminary data.</text>
</comment>
<accession>A0A7Y0L1N7</accession>
<keyword evidence="3 5" id="KW-1133">Transmembrane helix</keyword>
<feature type="transmembrane region" description="Helical" evidence="5">
    <location>
        <begin position="186"/>
        <end position="207"/>
    </location>
</feature>
<keyword evidence="8" id="KW-1185">Reference proteome</keyword>
<dbReference type="Gene3D" id="1.20.1420.30">
    <property type="entry name" value="NCX, central ion-binding region"/>
    <property type="match status" value="1"/>
</dbReference>
<dbReference type="EMBL" id="JABBVZ010000010">
    <property type="protein sequence ID" value="NMP21659.1"/>
    <property type="molecule type" value="Genomic_DNA"/>
</dbReference>
<feature type="domain" description="Sodium/calcium exchanger membrane region" evidence="6">
    <location>
        <begin position="190"/>
        <end position="326"/>
    </location>
</feature>
<keyword evidence="4 5" id="KW-0472">Membrane</keyword>
<feature type="domain" description="Sodium/calcium exchanger membrane region" evidence="6">
    <location>
        <begin position="3"/>
        <end position="153"/>
    </location>
</feature>
<dbReference type="GO" id="GO:0008273">
    <property type="term" value="F:calcium, potassium:sodium antiporter activity"/>
    <property type="evidence" value="ECO:0007669"/>
    <property type="project" value="TreeGrafter"/>
</dbReference>
<evidence type="ECO:0000313" key="7">
    <source>
        <dbReference type="EMBL" id="NMP21659.1"/>
    </source>
</evidence>
<name>A0A7Y0L1N7_9FIRM</name>
<feature type="transmembrane region" description="Helical" evidence="5">
    <location>
        <begin position="251"/>
        <end position="274"/>
    </location>
</feature>
<dbReference type="PANTHER" id="PTHR10846:SF8">
    <property type="entry name" value="INNER MEMBRANE PROTEIN YRBG"/>
    <property type="match status" value="1"/>
</dbReference>
<feature type="transmembrane region" description="Helical" evidence="5">
    <location>
        <begin position="121"/>
        <end position="153"/>
    </location>
</feature>
<dbReference type="InterPro" id="IPR044880">
    <property type="entry name" value="NCX_ion-bd_dom_sf"/>
</dbReference>
<dbReference type="AlphaFoldDB" id="A0A7Y0L1N7"/>
<gene>
    <name evidence="7" type="ORF">HIJ39_04725</name>
</gene>
<comment type="subcellular location">
    <subcellularLocation>
        <location evidence="1">Membrane</location>
        <topology evidence="1">Multi-pass membrane protein</topology>
    </subcellularLocation>
</comment>
<organism evidence="7 8">
    <name type="scientific">Sulfobacillus harzensis</name>
    <dbReference type="NCBI Taxonomy" id="2729629"/>
    <lineage>
        <taxon>Bacteria</taxon>
        <taxon>Bacillati</taxon>
        <taxon>Bacillota</taxon>
        <taxon>Clostridia</taxon>
        <taxon>Eubacteriales</taxon>
        <taxon>Clostridiales Family XVII. Incertae Sedis</taxon>
        <taxon>Sulfobacillus</taxon>
    </lineage>
</organism>
<dbReference type="GO" id="GO:0005886">
    <property type="term" value="C:plasma membrane"/>
    <property type="evidence" value="ECO:0007669"/>
    <property type="project" value="TreeGrafter"/>
</dbReference>
<feature type="transmembrane region" description="Helical" evidence="5">
    <location>
        <begin position="74"/>
        <end position="101"/>
    </location>
</feature>
<evidence type="ECO:0000256" key="2">
    <source>
        <dbReference type="ARBA" id="ARBA00022692"/>
    </source>
</evidence>
<evidence type="ECO:0000259" key="6">
    <source>
        <dbReference type="Pfam" id="PF01699"/>
    </source>
</evidence>
<feature type="transmembrane region" description="Helical" evidence="5">
    <location>
        <begin position="42"/>
        <end position="62"/>
    </location>
</feature>
<feature type="transmembrane region" description="Helical" evidence="5">
    <location>
        <begin position="219"/>
        <end position="239"/>
    </location>
</feature>
<feature type="transmembrane region" description="Helical" evidence="5">
    <location>
        <begin position="280"/>
        <end position="300"/>
    </location>
</feature>